<gene>
    <name evidence="2" type="ORF">THAOC_11277</name>
</gene>
<sequence length="68" mass="7427">MDEDLRYLGALLADDRSNSSNKSEKDPGKLYFGPTGNSTHDAGDGYPSDGNGDRPFKTRQRGPPLQNQ</sequence>
<evidence type="ECO:0000313" key="3">
    <source>
        <dbReference type="Proteomes" id="UP000266841"/>
    </source>
</evidence>
<dbReference type="EMBL" id="AGNL01012835">
    <property type="protein sequence ID" value="EJK67661.1"/>
    <property type="molecule type" value="Genomic_DNA"/>
</dbReference>
<evidence type="ECO:0000256" key="1">
    <source>
        <dbReference type="SAM" id="MobiDB-lite"/>
    </source>
</evidence>
<name>K0T2Z6_THAOC</name>
<comment type="caution">
    <text evidence="2">The sequence shown here is derived from an EMBL/GenBank/DDBJ whole genome shotgun (WGS) entry which is preliminary data.</text>
</comment>
<feature type="region of interest" description="Disordered" evidence="1">
    <location>
        <begin position="1"/>
        <end position="68"/>
    </location>
</feature>
<reference evidence="2 3" key="1">
    <citation type="journal article" date="2012" name="Genome Biol.">
        <title>Genome and low-iron response of an oceanic diatom adapted to chronic iron limitation.</title>
        <authorList>
            <person name="Lommer M."/>
            <person name="Specht M."/>
            <person name="Roy A.S."/>
            <person name="Kraemer L."/>
            <person name="Andreson R."/>
            <person name="Gutowska M.A."/>
            <person name="Wolf J."/>
            <person name="Bergner S.V."/>
            <person name="Schilhabel M.B."/>
            <person name="Klostermeier U.C."/>
            <person name="Beiko R.G."/>
            <person name="Rosenstiel P."/>
            <person name="Hippler M."/>
            <person name="Laroche J."/>
        </authorList>
    </citation>
    <scope>NUCLEOTIDE SEQUENCE [LARGE SCALE GENOMIC DNA]</scope>
    <source>
        <strain evidence="2 3">CCMP1005</strain>
    </source>
</reference>
<feature type="compositionally biased region" description="Basic and acidic residues" evidence="1">
    <location>
        <begin position="13"/>
        <end position="28"/>
    </location>
</feature>
<feature type="non-terminal residue" evidence="2">
    <location>
        <position position="68"/>
    </location>
</feature>
<evidence type="ECO:0000313" key="2">
    <source>
        <dbReference type="EMBL" id="EJK67661.1"/>
    </source>
</evidence>
<protein>
    <submittedName>
        <fullName evidence="2">Uncharacterized protein</fullName>
    </submittedName>
</protein>
<accession>K0T2Z6</accession>
<dbReference type="Proteomes" id="UP000266841">
    <property type="component" value="Unassembled WGS sequence"/>
</dbReference>
<keyword evidence="3" id="KW-1185">Reference proteome</keyword>
<proteinExistence type="predicted"/>
<dbReference type="AlphaFoldDB" id="K0T2Z6"/>
<organism evidence="2 3">
    <name type="scientific">Thalassiosira oceanica</name>
    <name type="common">Marine diatom</name>
    <dbReference type="NCBI Taxonomy" id="159749"/>
    <lineage>
        <taxon>Eukaryota</taxon>
        <taxon>Sar</taxon>
        <taxon>Stramenopiles</taxon>
        <taxon>Ochrophyta</taxon>
        <taxon>Bacillariophyta</taxon>
        <taxon>Coscinodiscophyceae</taxon>
        <taxon>Thalassiosirophycidae</taxon>
        <taxon>Thalassiosirales</taxon>
        <taxon>Thalassiosiraceae</taxon>
        <taxon>Thalassiosira</taxon>
    </lineage>
</organism>